<evidence type="ECO:0000313" key="2">
    <source>
        <dbReference type="Proteomes" id="UP000712600"/>
    </source>
</evidence>
<dbReference type="EMBL" id="QGKX02001347">
    <property type="protein sequence ID" value="KAF3525630.1"/>
    <property type="molecule type" value="Genomic_DNA"/>
</dbReference>
<gene>
    <name evidence="1" type="ORF">F2Q69_00050086</name>
</gene>
<dbReference type="Proteomes" id="UP000712600">
    <property type="component" value="Unassembled WGS sequence"/>
</dbReference>
<organism evidence="1 2">
    <name type="scientific">Brassica cretica</name>
    <name type="common">Mustard</name>
    <dbReference type="NCBI Taxonomy" id="69181"/>
    <lineage>
        <taxon>Eukaryota</taxon>
        <taxon>Viridiplantae</taxon>
        <taxon>Streptophyta</taxon>
        <taxon>Embryophyta</taxon>
        <taxon>Tracheophyta</taxon>
        <taxon>Spermatophyta</taxon>
        <taxon>Magnoliopsida</taxon>
        <taxon>eudicotyledons</taxon>
        <taxon>Gunneridae</taxon>
        <taxon>Pentapetalae</taxon>
        <taxon>rosids</taxon>
        <taxon>malvids</taxon>
        <taxon>Brassicales</taxon>
        <taxon>Brassicaceae</taxon>
        <taxon>Brassiceae</taxon>
        <taxon>Brassica</taxon>
    </lineage>
</organism>
<accession>A0A8S9Q104</accession>
<comment type="caution">
    <text evidence="1">The sequence shown here is derived from an EMBL/GenBank/DDBJ whole genome shotgun (WGS) entry which is preliminary data.</text>
</comment>
<protein>
    <submittedName>
        <fullName evidence="1">Uncharacterized protein</fullName>
    </submittedName>
</protein>
<reference evidence="1" key="1">
    <citation type="submission" date="2019-12" db="EMBL/GenBank/DDBJ databases">
        <title>Genome sequencing and annotation of Brassica cretica.</title>
        <authorList>
            <person name="Studholme D.J."/>
            <person name="Sarris P."/>
        </authorList>
    </citation>
    <scope>NUCLEOTIDE SEQUENCE</scope>
    <source>
        <strain evidence="1">PFS-109/04</strain>
        <tissue evidence="1">Leaf</tissue>
    </source>
</reference>
<sequence length="148" mass="17482">MPSRNSSTIPLCVSAMLLSSIIKWDYRRMKLTYEKLRGNKTSLLDHYYASWKGVCWGFMEEKMSHRYDEMIIPNKGNKTSLLDHYYASWKGVCWGFMEEKMSHRYDEMIIPNKWFFRPPGSGFLFVNPSSLRNTTPQKLLKLLKPVVE</sequence>
<proteinExistence type="predicted"/>
<evidence type="ECO:0000313" key="1">
    <source>
        <dbReference type="EMBL" id="KAF3525630.1"/>
    </source>
</evidence>
<dbReference type="AlphaFoldDB" id="A0A8S9Q104"/>
<name>A0A8S9Q104_BRACR</name>